<feature type="compositionally biased region" description="Basic and acidic residues" evidence="2">
    <location>
        <begin position="301"/>
        <end position="314"/>
    </location>
</feature>
<dbReference type="AlphaFoldDB" id="A0A0F9GQH6"/>
<evidence type="ECO:0000256" key="2">
    <source>
        <dbReference type="SAM" id="MobiDB-lite"/>
    </source>
</evidence>
<sequence length="324" mass="36861">LRERLAKVKSSGFIIEKDLQGNYRWFGWVSNKWRDRDTDAHPNGEILAEAAHKEFVEWTWKDIKNNMPQLWLWHTLGTTAKERADWTDYADGFLLVSGHLTEAEAKMFQALAEKHDLGMSHGFLKIGYDSEKGVITRYRTFETSVLPREHVANEWTDFTTLEETKDMFTPERREYLVEALGEEKVAGIEASTKNMSDELKELGVEFKAVEQEKPKEEEKKTGPAINVSVDSEEILEKMGLEALSDLLRNQDATIKELTGKVEALTKSDDEKIAETLTPKAGDLFWLSQSEETVVKDDEETKEPGNKASWIEESHALPAGDAVPK</sequence>
<comment type="caution">
    <text evidence="3">The sequence shown here is derived from an EMBL/GenBank/DDBJ whole genome shotgun (WGS) entry which is preliminary data.</text>
</comment>
<reference evidence="3" key="1">
    <citation type="journal article" date="2015" name="Nature">
        <title>Complex archaea that bridge the gap between prokaryotes and eukaryotes.</title>
        <authorList>
            <person name="Spang A."/>
            <person name="Saw J.H."/>
            <person name="Jorgensen S.L."/>
            <person name="Zaremba-Niedzwiedzka K."/>
            <person name="Martijn J."/>
            <person name="Lind A.E."/>
            <person name="van Eijk R."/>
            <person name="Schleper C."/>
            <person name="Guy L."/>
            <person name="Ettema T.J."/>
        </authorList>
    </citation>
    <scope>NUCLEOTIDE SEQUENCE</scope>
</reference>
<evidence type="ECO:0000313" key="3">
    <source>
        <dbReference type="EMBL" id="KKM01090.1"/>
    </source>
</evidence>
<name>A0A0F9GQH6_9ZZZZ</name>
<gene>
    <name evidence="3" type="ORF">LCGC14_1797900</name>
</gene>
<protein>
    <submittedName>
        <fullName evidence="3">Uncharacterized protein</fullName>
    </submittedName>
</protein>
<dbReference type="EMBL" id="LAZR01017275">
    <property type="protein sequence ID" value="KKM01090.1"/>
    <property type="molecule type" value="Genomic_DNA"/>
</dbReference>
<accession>A0A0F9GQH6</accession>
<evidence type="ECO:0000256" key="1">
    <source>
        <dbReference type="SAM" id="Coils"/>
    </source>
</evidence>
<keyword evidence="1" id="KW-0175">Coiled coil</keyword>
<feature type="non-terminal residue" evidence="3">
    <location>
        <position position="1"/>
    </location>
</feature>
<organism evidence="3">
    <name type="scientific">marine sediment metagenome</name>
    <dbReference type="NCBI Taxonomy" id="412755"/>
    <lineage>
        <taxon>unclassified sequences</taxon>
        <taxon>metagenomes</taxon>
        <taxon>ecological metagenomes</taxon>
    </lineage>
</organism>
<feature type="coiled-coil region" evidence="1">
    <location>
        <begin position="192"/>
        <end position="267"/>
    </location>
</feature>
<proteinExistence type="predicted"/>
<feature type="region of interest" description="Disordered" evidence="2">
    <location>
        <begin position="293"/>
        <end position="324"/>
    </location>
</feature>